<gene>
    <name evidence="4" type="primary">cueR</name>
    <name evidence="4" type="ORF">GHA_02127</name>
</gene>
<dbReference type="GO" id="GO:0003677">
    <property type="term" value="F:DNA binding"/>
    <property type="evidence" value="ECO:0007669"/>
    <property type="project" value="UniProtKB-KW"/>
</dbReference>
<dbReference type="CDD" id="cd04776">
    <property type="entry name" value="HTH_GnyR"/>
    <property type="match status" value="1"/>
</dbReference>
<keyword evidence="2" id="KW-0175">Coiled coil</keyword>
<evidence type="ECO:0000313" key="5">
    <source>
        <dbReference type="Proteomes" id="UP000834458"/>
    </source>
</evidence>
<dbReference type="InterPro" id="IPR009061">
    <property type="entry name" value="DNA-bd_dom_put_sf"/>
</dbReference>
<evidence type="ECO:0000256" key="1">
    <source>
        <dbReference type="ARBA" id="ARBA00023125"/>
    </source>
</evidence>
<sequence length="142" mass="16304">MQAMSKTTQAPVAYSISDLAQEFDLTTRAIRFYEDMGLLQPTRQGSGGRTRVYSPRDRTRLRLILRGKRLGLSLVEAKEIIDLYDSPRDTHVQLERFLEVLGNHRRQLEARMEDLQATLDEVCAQEKEAKSLLRKLPKAKTS</sequence>
<dbReference type="Pfam" id="PF13411">
    <property type="entry name" value="MerR_1"/>
    <property type="match status" value="1"/>
</dbReference>
<dbReference type="PROSITE" id="PS50937">
    <property type="entry name" value="HTH_MERR_2"/>
    <property type="match status" value="1"/>
</dbReference>
<keyword evidence="1" id="KW-0238">DNA-binding</keyword>
<dbReference type="Gene3D" id="1.10.1660.10">
    <property type="match status" value="1"/>
</dbReference>
<dbReference type="InterPro" id="IPR000551">
    <property type="entry name" value="MerR-type_HTH_dom"/>
</dbReference>
<feature type="domain" description="HTH merR-type" evidence="3">
    <location>
        <begin position="13"/>
        <end position="83"/>
    </location>
</feature>
<proteinExistence type="predicted"/>
<name>A0AA35GJ34_9BURK</name>
<evidence type="ECO:0000256" key="2">
    <source>
        <dbReference type="SAM" id="Coils"/>
    </source>
</evidence>
<reference evidence="4" key="1">
    <citation type="submission" date="2020-05" db="EMBL/GenBank/DDBJ databases">
        <authorList>
            <person name="Delgado-Blas J."/>
        </authorList>
    </citation>
    <scope>NUCLEOTIDE SEQUENCE</scope>
    <source>
        <strain evidence="4">BB1454</strain>
    </source>
</reference>
<dbReference type="InterPro" id="IPR047057">
    <property type="entry name" value="MerR_fam"/>
</dbReference>
<evidence type="ECO:0000259" key="3">
    <source>
        <dbReference type="PROSITE" id="PS50937"/>
    </source>
</evidence>
<dbReference type="EMBL" id="CAHPSC010000028">
    <property type="protein sequence ID" value="CAB5692434.1"/>
    <property type="molecule type" value="Genomic_DNA"/>
</dbReference>
<comment type="caution">
    <text evidence="4">The sequence shown here is derived from an EMBL/GenBank/DDBJ whole genome shotgun (WGS) entry which is preliminary data.</text>
</comment>
<dbReference type="AlphaFoldDB" id="A0AA35GJ34"/>
<dbReference type="PANTHER" id="PTHR30204:SF58">
    <property type="entry name" value="HTH-TYPE TRANSCRIPTIONAL REGULATOR YFMP"/>
    <property type="match status" value="1"/>
</dbReference>
<accession>A0AA35GJ34</accession>
<dbReference type="Proteomes" id="UP000834458">
    <property type="component" value="Unassembled WGS sequence"/>
</dbReference>
<dbReference type="PANTHER" id="PTHR30204">
    <property type="entry name" value="REDOX-CYCLING DRUG-SENSING TRANSCRIPTIONAL ACTIVATOR SOXR"/>
    <property type="match status" value="1"/>
</dbReference>
<feature type="coiled-coil region" evidence="2">
    <location>
        <begin position="98"/>
        <end position="132"/>
    </location>
</feature>
<evidence type="ECO:0000313" key="4">
    <source>
        <dbReference type="EMBL" id="CAB5692434.1"/>
    </source>
</evidence>
<dbReference type="SUPFAM" id="SSF46955">
    <property type="entry name" value="Putative DNA-binding domain"/>
    <property type="match status" value="1"/>
</dbReference>
<dbReference type="GO" id="GO:0003700">
    <property type="term" value="F:DNA-binding transcription factor activity"/>
    <property type="evidence" value="ECO:0007669"/>
    <property type="project" value="InterPro"/>
</dbReference>
<protein>
    <submittedName>
        <fullName evidence="4">Copper export regulator</fullName>
    </submittedName>
</protein>
<organism evidence="4 5">
    <name type="scientific">Comamonas aquatica</name>
    <dbReference type="NCBI Taxonomy" id="225991"/>
    <lineage>
        <taxon>Bacteria</taxon>
        <taxon>Pseudomonadati</taxon>
        <taxon>Pseudomonadota</taxon>
        <taxon>Betaproteobacteria</taxon>
        <taxon>Burkholderiales</taxon>
        <taxon>Comamonadaceae</taxon>
        <taxon>Comamonas</taxon>
    </lineage>
</organism>
<dbReference type="SMART" id="SM00422">
    <property type="entry name" value="HTH_MERR"/>
    <property type="match status" value="1"/>
</dbReference>